<dbReference type="Pfam" id="PF26215">
    <property type="entry name" value="HTH_animal"/>
    <property type="match status" value="1"/>
</dbReference>
<comment type="caution">
    <text evidence="2">The sequence shown here is derived from an EMBL/GenBank/DDBJ whole genome shotgun (WGS) entry which is preliminary data.</text>
</comment>
<evidence type="ECO:0000313" key="2">
    <source>
        <dbReference type="EMBL" id="CAF3519716.1"/>
    </source>
</evidence>
<feature type="domain" description="Helix-turn-helix" evidence="1">
    <location>
        <begin position="1153"/>
        <end position="1205"/>
    </location>
</feature>
<evidence type="ECO:0000259" key="1">
    <source>
        <dbReference type="Pfam" id="PF26215"/>
    </source>
</evidence>
<accession>A0A818IBM5</accession>
<evidence type="ECO:0000313" key="3">
    <source>
        <dbReference type="Proteomes" id="UP000663872"/>
    </source>
</evidence>
<proteinExistence type="predicted"/>
<reference evidence="2" key="1">
    <citation type="submission" date="2021-02" db="EMBL/GenBank/DDBJ databases">
        <authorList>
            <person name="Nowell W R."/>
        </authorList>
    </citation>
    <scope>NUCLEOTIDE SEQUENCE</scope>
</reference>
<gene>
    <name evidence="2" type="ORF">GRG538_LOCUS18676</name>
</gene>
<dbReference type="EMBL" id="CAJNYT010003027">
    <property type="protein sequence ID" value="CAF3519716.1"/>
    <property type="molecule type" value="Genomic_DNA"/>
</dbReference>
<organism evidence="2 3">
    <name type="scientific">Rotaria socialis</name>
    <dbReference type="NCBI Taxonomy" id="392032"/>
    <lineage>
        <taxon>Eukaryota</taxon>
        <taxon>Metazoa</taxon>
        <taxon>Spiralia</taxon>
        <taxon>Gnathifera</taxon>
        <taxon>Rotifera</taxon>
        <taxon>Eurotatoria</taxon>
        <taxon>Bdelloidea</taxon>
        <taxon>Philodinida</taxon>
        <taxon>Philodinidae</taxon>
        <taxon>Rotaria</taxon>
    </lineage>
</organism>
<name>A0A818IBM5_9BILA</name>
<protein>
    <recommendedName>
        <fullName evidence="1">Helix-turn-helix domain-containing protein</fullName>
    </recommendedName>
</protein>
<sequence length="1324" mass="156683">MKTCSYRGAQPDIDVPKGLFCIHESQAQYSIIACQQRSCCLCYPSYRLTYRSYQPIIQFGSNQRHSFINGYRSILNCPATCTTKNIIYVLTCPCNKFDYIGETSVPLANRLSFHQAHVNRIVQECLLGKQNISRIRNQIKSFEPLVKNDMKLYQHFAHCPSALQWFLDENPENWPFIPQKLTESQEQDEEKDILTLLQQQQQQERDIYQMATNIHLTSADSFDILDDDEENIDLNEDLESILEEYNHDIDFDYTNANLDEEEMIIDKTNPLDQIVEQRVLSQKFSQLLTDNEHDSTRNNLKRSQSTLSTPDIVWKKIRNWDDRKIQHEDIIDYWERLNDVFDHTMTHHILNTTTTISIEDLRDLAVIKNNIAKTNLSKKLWIVYLKSGTGQWETCESKNTTVNRQIWSTVITSMIPSKLSTMNMMNQTKNEHKICEMIIDEHLQELDEQLEQYHADYIEKKNTLIDFSDEMEKVIQTFVEQHSIVPLEIRLNSKLTVYECDYENRLLERKYLQLKPTDAQIQIQKHLSDLKDTHIKSKYDLIELKQRILCNKPTQMIHDKSLTMIIPWTFESTQDNRIHQQQIDQGDKELQAKMTDLMVQSIIEVEHKIYENEELLNKELRRISVYNQATNEGLTESMLDIINRRFNMLDKKYDSMSKFKINYYFRNHYDITTDTTILSNICFSPTMIMASPSHLFTDEQLKLLNRGPTYVPPYQTYVITSSLDDGSSSINTMIHQQYKILQHDLSVLYAKHNVNAAQSMFISKEIKEIYTSTFSLPLPNVLYRRALYEHNLIQTIQEQLKHYDLILRRTADQRNVFYLDDRSHFEQKSHEYMEKTNIFQLCELIDKQNIQSQQEYLTKTINSLNQDLEMIVGDRKKFKDILNRICGKIEQTNLPYLYFLPDISQRENNLLLQPVIASQKSATSRLASYLEQSLRPMIQAFISSNIFRNGTDFIQKLNQYFEDDNGKRLRPTTKFVAIKILNFPHMVSHDVMLNAFQDFLRDYIIVPEIENLSLGKIFRLTSVFLHNNRFYYNNKIYRFVKGGPISLPFMETLTNMYLFQCFKSLAKTTVLKNEFYGRYKDQIIFTWTGQFDQLNSILKTIRTENINLKFDINIASNVRFLNAYIENQHGILYSRVDHNSAMQPYTLPYVIGHSKVSYSHWFRLALIRAVRYCTSVIDFNQERVYLEVTWLANGYSLKFIEKRINHFYSHFDAVSLRTCLNENVYKKLRHRLFNFIHEQRSYLKNNEELDKKNERVQLTYLYEFGPKRQFNQRLQEVLSRNLKTTNNTSSKTNPIKIKMMTKHQHSLNALFSERNPLHNLSKKF</sequence>
<dbReference type="Proteomes" id="UP000663872">
    <property type="component" value="Unassembled WGS sequence"/>
</dbReference>
<dbReference type="InterPro" id="IPR058912">
    <property type="entry name" value="HTH_animal"/>
</dbReference>